<dbReference type="Gene3D" id="2.60.40.10">
    <property type="entry name" value="Immunoglobulins"/>
    <property type="match status" value="1"/>
</dbReference>
<dbReference type="GeneTree" id="ENSGT01090000259985"/>
<feature type="signal peptide" evidence="1">
    <location>
        <begin position="1"/>
        <end position="21"/>
    </location>
</feature>
<dbReference type="Ensembl" id="ENSSMRT00000006171.1">
    <property type="protein sequence ID" value="ENSSMRP00000005244.1"/>
    <property type="gene ID" value="ENSSMRG00000004272.1"/>
</dbReference>
<evidence type="ECO:0000256" key="1">
    <source>
        <dbReference type="SAM" id="SignalP"/>
    </source>
</evidence>
<reference evidence="2" key="1">
    <citation type="submission" date="2025-08" db="UniProtKB">
        <authorList>
            <consortium name="Ensembl"/>
        </authorList>
    </citation>
    <scope>IDENTIFICATION</scope>
</reference>
<dbReference type="Proteomes" id="UP000694421">
    <property type="component" value="Unplaced"/>
</dbReference>
<keyword evidence="3" id="KW-1185">Reference proteome</keyword>
<dbReference type="InterPro" id="IPR013783">
    <property type="entry name" value="Ig-like_fold"/>
</dbReference>
<evidence type="ECO:0000313" key="2">
    <source>
        <dbReference type="Ensembl" id="ENSSMRP00000005244.1"/>
    </source>
</evidence>
<proteinExistence type="predicted"/>
<dbReference type="SUPFAM" id="SSF48726">
    <property type="entry name" value="Immunoglobulin"/>
    <property type="match status" value="1"/>
</dbReference>
<dbReference type="InterPro" id="IPR036179">
    <property type="entry name" value="Ig-like_dom_sf"/>
</dbReference>
<sequence length="122" mass="14032">CNFIFHSLLLLCANNRILVRSLCKALSVKCPSSHRFETVSWHFGDKNISTDEGERIHTCGKNLWFLPASLNDSGNYTLNLYLLFFLSSSFQHIFLGSGKLYCPNYNLYKNASNIKWYKVSII</sequence>
<dbReference type="AlphaFoldDB" id="A0A8D0BC39"/>
<organism evidence="2 3">
    <name type="scientific">Salvator merianae</name>
    <name type="common">Argentine black and white tegu</name>
    <name type="synonym">Tupinambis merianae</name>
    <dbReference type="NCBI Taxonomy" id="96440"/>
    <lineage>
        <taxon>Eukaryota</taxon>
        <taxon>Metazoa</taxon>
        <taxon>Chordata</taxon>
        <taxon>Craniata</taxon>
        <taxon>Vertebrata</taxon>
        <taxon>Euteleostomi</taxon>
        <taxon>Lepidosauria</taxon>
        <taxon>Squamata</taxon>
        <taxon>Bifurcata</taxon>
        <taxon>Unidentata</taxon>
        <taxon>Episquamata</taxon>
        <taxon>Laterata</taxon>
        <taxon>Teiioidea</taxon>
        <taxon>Teiidae</taxon>
        <taxon>Salvator</taxon>
    </lineage>
</organism>
<reference evidence="2" key="2">
    <citation type="submission" date="2025-09" db="UniProtKB">
        <authorList>
            <consortium name="Ensembl"/>
        </authorList>
    </citation>
    <scope>IDENTIFICATION</scope>
</reference>
<evidence type="ECO:0000313" key="3">
    <source>
        <dbReference type="Proteomes" id="UP000694421"/>
    </source>
</evidence>
<name>A0A8D0BC39_SALMN</name>
<accession>A0A8D0BC39</accession>
<protein>
    <submittedName>
        <fullName evidence="2">Interleukin 1 receptor like 1</fullName>
    </submittedName>
</protein>
<keyword evidence="1" id="KW-0732">Signal</keyword>
<feature type="chain" id="PRO_5034057009" evidence="1">
    <location>
        <begin position="22"/>
        <end position="122"/>
    </location>
</feature>